<name>A0A9P4LCZ9_9PLEO</name>
<dbReference type="Proteomes" id="UP000800039">
    <property type="component" value="Unassembled WGS sequence"/>
</dbReference>
<dbReference type="EMBL" id="ML976614">
    <property type="protein sequence ID" value="KAF1850223.1"/>
    <property type="molecule type" value="Genomic_DNA"/>
</dbReference>
<keyword evidence="3" id="KW-1185">Reference proteome</keyword>
<evidence type="ECO:0000313" key="3">
    <source>
        <dbReference type="Proteomes" id="UP000800039"/>
    </source>
</evidence>
<keyword evidence="1" id="KW-0732">Signal</keyword>
<comment type="caution">
    <text evidence="2">The sequence shown here is derived from an EMBL/GenBank/DDBJ whole genome shotgun (WGS) entry which is preliminary data.</text>
</comment>
<feature type="signal peptide" evidence="1">
    <location>
        <begin position="1"/>
        <end position="19"/>
    </location>
</feature>
<dbReference type="GeneID" id="63848745"/>
<evidence type="ECO:0000313" key="2">
    <source>
        <dbReference type="EMBL" id="KAF1850223.1"/>
    </source>
</evidence>
<accession>A0A9P4LCZ9</accession>
<protein>
    <submittedName>
        <fullName evidence="2">Uncharacterized protein</fullName>
    </submittedName>
</protein>
<feature type="chain" id="PRO_5040180994" evidence="1">
    <location>
        <begin position="20"/>
        <end position="166"/>
    </location>
</feature>
<dbReference type="AlphaFoldDB" id="A0A9P4LCZ9"/>
<reference evidence="2" key="1">
    <citation type="submission" date="2020-01" db="EMBL/GenBank/DDBJ databases">
        <authorList>
            <consortium name="DOE Joint Genome Institute"/>
            <person name="Haridas S."/>
            <person name="Albert R."/>
            <person name="Binder M."/>
            <person name="Bloem J."/>
            <person name="Labutti K."/>
            <person name="Salamov A."/>
            <person name="Andreopoulos B."/>
            <person name="Baker S.E."/>
            <person name="Barry K."/>
            <person name="Bills G."/>
            <person name="Bluhm B.H."/>
            <person name="Cannon C."/>
            <person name="Castanera R."/>
            <person name="Culley D.E."/>
            <person name="Daum C."/>
            <person name="Ezra D."/>
            <person name="Gonzalez J.B."/>
            <person name="Henrissat B."/>
            <person name="Kuo A."/>
            <person name="Liang C."/>
            <person name="Lipzen A."/>
            <person name="Lutzoni F."/>
            <person name="Magnuson J."/>
            <person name="Mondo S."/>
            <person name="Nolan M."/>
            <person name="Ohm R."/>
            <person name="Pangilinan J."/>
            <person name="Park H.-J."/>
            <person name="Ramirez L."/>
            <person name="Alfaro M."/>
            <person name="Sun H."/>
            <person name="Tritt A."/>
            <person name="Yoshinaga Y."/>
            <person name="Zwiers L.-H."/>
            <person name="Turgeon B.G."/>
            <person name="Goodwin S.B."/>
            <person name="Spatafora J.W."/>
            <person name="Crous P.W."/>
            <person name="Grigoriev I.V."/>
        </authorList>
    </citation>
    <scope>NUCLEOTIDE SEQUENCE</scope>
    <source>
        <strain evidence="2">CBS 394.84</strain>
    </source>
</reference>
<sequence>MLNLLSTLLFLAPLTGAYALSPRAPVPGACMKTHLPSEQQYTLGYQTFCETFIGPDEKKTITEGNPLVATVTLTAHDDNKPLRWVYKVSVYDNTPLAPRYEITRDMCLEKFKSAVESDAAGGLGKAYCVVDGEGVTLAQGGVVKEKKGGQGGFGSVYWESRGRLDD</sequence>
<gene>
    <name evidence="2" type="ORF">K460DRAFT_350303</name>
</gene>
<dbReference type="RefSeq" id="XP_040792786.1">
    <property type="nucleotide sequence ID" value="XM_040931493.1"/>
</dbReference>
<dbReference type="OrthoDB" id="3787832at2759"/>
<proteinExistence type="predicted"/>
<organism evidence="2 3">
    <name type="scientific">Cucurbitaria berberidis CBS 394.84</name>
    <dbReference type="NCBI Taxonomy" id="1168544"/>
    <lineage>
        <taxon>Eukaryota</taxon>
        <taxon>Fungi</taxon>
        <taxon>Dikarya</taxon>
        <taxon>Ascomycota</taxon>
        <taxon>Pezizomycotina</taxon>
        <taxon>Dothideomycetes</taxon>
        <taxon>Pleosporomycetidae</taxon>
        <taxon>Pleosporales</taxon>
        <taxon>Pleosporineae</taxon>
        <taxon>Cucurbitariaceae</taxon>
        <taxon>Cucurbitaria</taxon>
    </lineage>
</organism>
<evidence type="ECO:0000256" key="1">
    <source>
        <dbReference type="SAM" id="SignalP"/>
    </source>
</evidence>